<dbReference type="InterPro" id="IPR012910">
    <property type="entry name" value="Plug_dom"/>
</dbReference>
<reference evidence="11 12" key="1">
    <citation type="submission" date="2021-12" db="EMBL/GenBank/DDBJ databases">
        <title>Genome sequencing of bacteria with rrn-lacking chromosome and rrn-plasmid.</title>
        <authorList>
            <person name="Anda M."/>
            <person name="Iwasaki W."/>
        </authorList>
    </citation>
    <scope>NUCLEOTIDE SEQUENCE [LARGE SCALE GENOMIC DNA]</scope>
    <source>
        <strain evidence="11 12">DSM 100852</strain>
        <plasmid evidence="11 12">pFA4</plasmid>
    </source>
</reference>
<evidence type="ECO:0000256" key="1">
    <source>
        <dbReference type="ARBA" id="ARBA00004571"/>
    </source>
</evidence>
<dbReference type="AlphaFoldDB" id="A0AAU9D164"/>
<proteinExistence type="inferred from homology"/>
<evidence type="ECO:0000259" key="10">
    <source>
        <dbReference type="Pfam" id="PF07715"/>
    </source>
</evidence>
<organism evidence="11 12">
    <name type="scientific">Fulvitalea axinellae</name>
    <dbReference type="NCBI Taxonomy" id="1182444"/>
    <lineage>
        <taxon>Bacteria</taxon>
        <taxon>Pseudomonadati</taxon>
        <taxon>Bacteroidota</taxon>
        <taxon>Cytophagia</taxon>
        <taxon>Cytophagales</taxon>
        <taxon>Persicobacteraceae</taxon>
        <taxon>Fulvitalea</taxon>
    </lineage>
</organism>
<keyword evidence="2 8" id="KW-0813">Transport</keyword>
<evidence type="ECO:0000256" key="7">
    <source>
        <dbReference type="ARBA" id="ARBA00023237"/>
    </source>
</evidence>
<dbReference type="GO" id="GO:0015344">
    <property type="term" value="F:siderophore uptake transmembrane transporter activity"/>
    <property type="evidence" value="ECO:0007669"/>
    <property type="project" value="TreeGrafter"/>
</dbReference>
<dbReference type="PROSITE" id="PS52016">
    <property type="entry name" value="TONB_DEPENDENT_REC_3"/>
    <property type="match status" value="1"/>
</dbReference>
<dbReference type="GO" id="GO:0009279">
    <property type="term" value="C:cell outer membrane"/>
    <property type="evidence" value="ECO:0007669"/>
    <property type="project" value="UniProtKB-SubCell"/>
</dbReference>
<evidence type="ECO:0000313" key="11">
    <source>
        <dbReference type="EMBL" id="BDD12429.1"/>
    </source>
</evidence>
<dbReference type="Gene3D" id="2.40.170.20">
    <property type="entry name" value="TonB-dependent receptor, beta-barrel domain"/>
    <property type="match status" value="1"/>
</dbReference>
<evidence type="ECO:0000256" key="6">
    <source>
        <dbReference type="ARBA" id="ARBA00023136"/>
    </source>
</evidence>
<evidence type="ECO:0000256" key="9">
    <source>
        <dbReference type="SAM" id="SignalP"/>
    </source>
</evidence>
<dbReference type="InterPro" id="IPR039426">
    <property type="entry name" value="TonB-dep_rcpt-like"/>
</dbReference>
<dbReference type="Gene3D" id="2.170.130.10">
    <property type="entry name" value="TonB-dependent receptor, plug domain"/>
    <property type="match status" value="1"/>
</dbReference>
<dbReference type="Proteomes" id="UP001348817">
    <property type="component" value="Plasmid pFA4"/>
</dbReference>
<accession>A0AAU9D164</accession>
<evidence type="ECO:0000256" key="2">
    <source>
        <dbReference type="ARBA" id="ARBA00022448"/>
    </source>
</evidence>
<dbReference type="EMBL" id="AP025318">
    <property type="protein sequence ID" value="BDD12429.1"/>
    <property type="molecule type" value="Genomic_DNA"/>
</dbReference>
<dbReference type="InterPro" id="IPR023996">
    <property type="entry name" value="TonB-dep_OMP_SusC/RagA"/>
</dbReference>
<keyword evidence="6 8" id="KW-0472">Membrane</keyword>
<geneLocation type="plasmid" evidence="11 12">
    <name>pFA4</name>
</geneLocation>
<dbReference type="NCBIfam" id="TIGR04056">
    <property type="entry name" value="OMP_RagA_SusC"/>
    <property type="match status" value="1"/>
</dbReference>
<dbReference type="SUPFAM" id="SSF56935">
    <property type="entry name" value="Porins"/>
    <property type="match status" value="1"/>
</dbReference>
<keyword evidence="11" id="KW-0614">Plasmid</keyword>
<feature type="chain" id="PRO_5043806951" evidence="9">
    <location>
        <begin position="33"/>
        <end position="1055"/>
    </location>
</feature>
<dbReference type="Gene3D" id="2.60.40.1120">
    <property type="entry name" value="Carboxypeptidase-like, regulatory domain"/>
    <property type="match status" value="1"/>
</dbReference>
<dbReference type="GO" id="GO:0044718">
    <property type="term" value="P:siderophore transmembrane transport"/>
    <property type="evidence" value="ECO:0007669"/>
    <property type="project" value="TreeGrafter"/>
</dbReference>
<dbReference type="KEGG" id="fax:FUAX_48610"/>
<sequence>MDHIKHKYKALRTAMCLSMLLLVFCHVSVAQGQVPVRGVVTDARNGQPLSDVQVSVYGVSGKTAQTDSLGRYSLEVDPRLAALQMSYVGFKTRLVYLNGRTTLDVSLLDESSVSDMDPAVWKNGYVIPKDLPYAATVLRPEDFSGKGYITLSDALSGLVPGMYSSARSGASGYGSNMNIRGISSLSANTRPLVVVDGVIFENRFADYSVTGGVDLDPLSTLKVENIDRVTVIKDGAASLYGSLGANGVIIIETASSTATETRVGVEANFGVQFKPRKMPLLNAAEHKNLTLEQMRGQGHDYEFIKTYSPFMVGEAEGEEHYRYASDTDWQDWTQQRGFIQNYSAYVRGGDAISNYAATAGYTSNDGIIKNTSYERFDFGLNAKMKLLSRLTVKPTLLFSRSLGFNRDQGDSEVSNPILASLYKSPMMSPYKISEDGYRLPHYAETGMFNVSNPKALIDNSLGDSETFRTIAGVNGTIDLSKGLDIYFNTGFDLLKYSEDSFTPDVGVVSQQDGQARNVIGHMERAYYSTYFAGGLNVNRSFGRKHHLSGRVGVRGKQNDYDEYFAIDANSASDVFVKMGKGDKSLRYIRPSGGVWNTMSFEAAAHYTYLNKYILAANATVDGNSRFDEDYRFGLFYSLAGAWRISAEPFMAQIQSIDDLKLRASYGVSGNDDIGNVNSLFYYESTSYYTGSGLVRGGIPNPNLRWEETTHVNVGLDLSVFDGVAKLSLDYFDNEVNDLLGYSLLPSYYGESIYVRNGGSLSNKGLEMALDVKAIRGNRFGLEFGLVLSHYKNELLSLPATAGQESLVNGGIITPIEGGERIMKVGEPVNVFYGHKTKGVFSTTEQANAAGLEGKPLVNEDGNPFGAGDMIFDDLDGNGVINAADKQIIGDPNPDVSGSFVTRLRYGRLRANIMFDFATGHDIYNHVRNNLESMDTYRNQSSAVENRWKAEGNITDMPKAVYGDPMGNGRFSDRWIEDGTFVRLRNISLNYSVPLKNIKIIRSLDIHVTGHNLFTYTKYLGFSPDVSAVVGGAGMGADYGRVPVTRSLMAGFKLGI</sequence>
<dbReference type="PANTHER" id="PTHR30069">
    <property type="entry name" value="TONB-DEPENDENT OUTER MEMBRANE RECEPTOR"/>
    <property type="match status" value="1"/>
</dbReference>
<dbReference type="RefSeq" id="WP_338395566.1">
    <property type="nucleotide sequence ID" value="NZ_AP025318.1"/>
</dbReference>
<evidence type="ECO:0000256" key="4">
    <source>
        <dbReference type="ARBA" id="ARBA00022692"/>
    </source>
</evidence>
<dbReference type="Pfam" id="PF07715">
    <property type="entry name" value="Plug"/>
    <property type="match status" value="1"/>
</dbReference>
<feature type="signal peptide" evidence="9">
    <location>
        <begin position="1"/>
        <end position="32"/>
    </location>
</feature>
<feature type="domain" description="TonB-dependent receptor plug" evidence="10">
    <location>
        <begin position="129"/>
        <end position="248"/>
    </location>
</feature>
<evidence type="ECO:0000256" key="3">
    <source>
        <dbReference type="ARBA" id="ARBA00022452"/>
    </source>
</evidence>
<keyword evidence="7 8" id="KW-0998">Cell outer membrane</keyword>
<dbReference type="InterPro" id="IPR008969">
    <property type="entry name" value="CarboxyPept-like_regulatory"/>
</dbReference>
<dbReference type="InterPro" id="IPR037066">
    <property type="entry name" value="Plug_dom_sf"/>
</dbReference>
<protein>
    <submittedName>
        <fullName evidence="11">SusC/RagA family TonB-linked outer membrane protein</fullName>
    </submittedName>
</protein>
<evidence type="ECO:0000256" key="8">
    <source>
        <dbReference type="PROSITE-ProRule" id="PRU01360"/>
    </source>
</evidence>
<comment type="subcellular location">
    <subcellularLocation>
        <location evidence="1 8">Cell outer membrane</location>
        <topology evidence="1 8">Multi-pass membrane protein</topology>
    </subcellularLocation>
</comment>
<gene>
    <name evidence="11" type="ORF">FUAX_48610</name>
</gene>
<evidence type="ECO:0000256" key="5">
    <source>
        <dbReference type="ARBA" id="ARBA00022729"/>
    </source>
</evidence>
<comment type="similarity">
    <text evidence="8">Belongs to the TonB-dependent receptor family.</text>
</comment>
<dbReference type="Pfam" id="PF13715">
    <property type="entry name" value="CarbopepD_reg_2"/>
    <property type="match status" value="1"/>
</dbReference>
<dbReference type="InterPro" id="IPR036942">
    <property type="entry name" value="Beta-barrel_TonB_sf"/>
</dbReference>
<name>A0AAU9D164_9BACT</name>
<keyword evidence="5 9" id="KW-0732">Signal</keyword>
<keyword evidence="12" id="KW-1185">Reference proteome</keyword>
<keyword evidence="4 8" id="KW-0812">Transmembrane</keyword>
<dbReference type="SUPFAM" id="SSF49464">
    <property type="entry name" value="Carboxypeptidase regulatory domain-like"/>
    <property type="match status" value="1"/>
</dbReference>
<dbReference type="PANTHER" id="PTHR30069:SF29">
    <property type="entry name" value="HEMOGLOBIN AND HEMOGLOBIN-HAPTOGLOBIN-BINDING PROTEIN 1-RELATED"/>
    <property type="match status" value="1"/>
</dbReference>
<evidence type="ECO:0000313" key="12">
    <source>
        <dbReference type="Proteomes" id="UP001348817"/>
    </source>
</evidence>
<keyword evidence="3 8" id="KW-1134">Transmembrane beta strand</keyword>